<dbReference type="GO" id="GO:0003677">
    <property type="term" value="F:DNA binding"/>
    <property type="evidence" value="ECO:0007669"/>
    <property type="project" value="InterPro"/>
</dbReference>
<dbReference type="InterPro" id="IPR010982">
    <property type="entry name" value="Lambda_DNA-bd_dom_sf"/>
</dbReference>
<evidence type="ECO:0000313" key="1">
    <source>
        <dbReference type="EMBL" id="KRG73524.1"/>
    </source>
</evidence>
<dbReference type="SUPFAM" id="SSF47413">
    <property type="entry name" value="lambda repressor-like DNA-binding domains"/>
    <property type="match status" value="1"/>
</dbReference>
<protein>
    <submittedName>
        <fullName evidence="1">Uncharacterized protein</fullName>
    </submittedName>
</protein>
<name>A0A0R0D6W5_9GAMM</name>
<evidence type="ECO:0000313" key="2">
    <source>
        <dbReference type="Proteomes" id="UP000051386"/>
    </source>
</evidence>
<gene>
    <name evidence="1" type="ORF">ABB28_10125</name>
</gene>
<comment type="caution">
    <text evidence="1">The sequence shown here is derived from an EMBL/GenBank/DDBJ whole genome shotgun (WGS) entry which is preliminary data.</text>
</comment>
<dbReference type="EMBL" id="LDJK01000043">
    <property type="protein sequence ID" value="KRG73524.1"/>
    <property type="molecule type" value="Genomic_DNA"/>
</dbReference>
<proteinExistence type="predicted"/>
<keyword evidence="2" id="KW-1185">Reference proteome</keyword>
<organism evidence="1 2">
    <name type="scientific">Stenotrophomonas chelatiphaga</name>
    <dbReference type="NCBI Taxonomy" id="517011"/>
    <lineage>
        <taxon>Bacteria</taxon>
        <taxon>Pseudomonadati</taxon>
        <taxon>Pseudomonadota</taxon>
        <taxon>Gammaproteobacteria</taxon>
        <taxon>Lysobacterales</taxon>
        <taxon>Lysobacteraceae</taxon>
        <taxon>Stenotrophomonas</taxon>
    </lineage>
</organism>
<accession>A0A0R0D6W5</accession>
<reference evidence="1 2" key="1">
    <citation type="submission" date="2015-05" db="EMBL/GenBank/DDBJ databases">
        <title>Genome sequencing and analysis of members of genus Stenotrophomonas.</title>
        <authorList>
            <person name="Patil P.P."/>
            <person name="Midha S."/>
            <person name="Patil P.B."/>
        </authorList>
    </citation>
    <scope>NUCLEOTIDE SEQUENCE [LARGE SCALE GENOMIC DNA]</scope>
    <source>
        <strain evidence="1 2">DSM 21508</strain>
    </source>
</reference>
<dbReference type="AlphaFoldDB" id="A0A0R0D6W5"/>
<sequence>MSGPGQASAAKPQAIADRLQACLQHNDGDPKAFIDALAAVAENHGLVTLAAECGGVSATTLRRQLCGHYPTSLTTVMRVLRVLGIRLQVQAR</sequence>
<dbReference type="PATRIC" id="fig|517011.3.peg.1734"/>
<dbReference type="Pfam" id="PF21716">
    <property type="entry name" value="dnstrm_HI1420"/>
    <property type="match status" value="1"/>
</dbReference>
<dbReference type="RefSeq" id="WP_057508503.1">
    <property type="nucleotide sequence ID" value="NZ_LDJK01000043.1"/>
</dbReference>
<dbReference type="Proteomes" id="UP000051386">
    <property type="component" value="Unassembled WGS sequence"/>
</dbReference>
<dbReference type="InterPro" id="IPR014057">
    <property type="entry name" value="HI1420"/>
</dbReference>